<dbReference type="PANTHER" id="PTHR43475">
    <property type="entry name" value="METHYLTHIORIBOSE-1-PHOSPHATE ISOMERASE"/>
    <property type="match status" value="1"/>
</dbReference>
<dbReference type="GO" id="GO:0046523">
    <property type="term" value="F:S-methyl-5-thioribose-1-phosphate isomerase activity"/>
    <property type="evidence" value="ECO:0007669"/>
    <property type="project" value="UniProtKB-UniRule"/>
</dbReference>
<dbReference type="InterPro" id="IPR027363">
    <property type="entry name" value="M1Pi_N"/>
</dbReference>
<dbReference type="PANTHER" id="PTHR43475:SF1">
    <property type="entry name" value="METHYLTHIORIBOSE-1-PHOSPHATE ISOMERASE"/>
    <property type="match status" value="1"/>
</dbReference>
<feature type="binding site" evidence="3">
    <location>
        <begin position="249"/>
        <end position="250"/>
    </location>
    <ligand>
        <name>substrate</name>
    </ligand>
</feature>
<dbReference type="FunFam" id="3.40.50.10470:FF:000006">
    <property type="entry name" value="Methylthioribose-1-phosphate isomerase"/>
    <property type="match status" value="1"/>
</dbReference>
<dbReference type="EMBL" id="VIRM01000002">
    <property type="protein sequence ID" value="TQS23864.1"/>
    <property type="molecule type" value="Genomic_DNA"/>
</dbReference>
<dbReference type="EC" id="5.3.1.23" evidence="3"/>
<keyword evidence="3" id="KW-0028">Amino-acid biosynthesis</keyword>
<feature type="site" description="Transition state stabilizer" evidence="3">
    <location>
        <position position="159"/>
    </location>
</feature>
<dbReference type="InterPro" id="IPR037171">
    <property type="entry name" value="NagB/RpiA_transferase-like"/>
</dbReference>
<dbReference type="Pfam" id="PF01008">
    <property type="entry name" value="IF-2B"/>
    <property type="match status" value="1"/>
</dbReference>
<keyword evidence="1 3" id="KW-0413">Isomerase</keyword>
<dbReference type="RefSeq" id="WP_142616432.1">
    <property type="nucleotide sequence ID" value="NZ_VIRM01000002.1"/>
</dbReference>
<protein>
    <recommendedName>
        <fullName evidence="3">Methylthioribose-1-phosphate isomerase</fullName>
        <shortName evidence="3">M1Pi</shortName>
        <shortName evidence="3">MTR-1-P isomerase</shortName>
        <ecNumber evidence="3">5.3.1.23</ecNumber>
    </recommendedName>
    <alternativeName>
        <fullName evidence="3">S-methyl-5-thioribose-1-phosphate isomerase</fullName>
    </alternativeName>
</protein>
<feature type="active site" description="Proton donor" evidence="3">
    <location>
        <position position="239"/>
    </location>
</feature>
<dbReference type="InterPro" id="IPR042529">
    <property type="entry name" value="IF_2B-like_C"/>
</dbReference>
<comment type="catalytic activity">
    <reaction evidence="2 3">
        <text>5-(methylsulfanyl)-alpha-D-ribose 1-phosphate = 5-(methylsulfanyl)-D-ribulose 1-phosphate</text>
        <dbReference type="Rhea" id="RHEA:19989"/>
        <dbReference type="ChEBI" id="CHEBI:58533"/>
        <dbReference type="ChEBI" id="CHEBI:58548"/>
        <dbReference type="EC" id="5.3.1.23"/>
    </reaction>
</comment>
<feature type="binding site" evidence="3">
    <location>
        <begin position="53"/>
        <end position="55"/>
    </location>
    <ligand>
        <name>substrate</name>
    </ligand>
</feature>
<dbReference type="GO" id="GO:0019509">
    <property type="term" value="P:L-methionine salvage from methylthioadenosine"/>
    <property type="evidence" value="ECO:0007669"/>
    <property type="project" value="UniProtKB-UniRule"/>
</dbReference>
<dbReference type="AlphaFoldDB" id="A0A544Z489"/>
<proteinExistence type="inferred from homology"/>
<evidence type="ECO:0000256" key="1">
    <source>
        <dbReference type="ARBA" id="ARBA00023235"/>
    </source>
</evidence>
<dbReference type="InterPro" id="IPR005251">
    <property type="entry name" value="IF-M1Pi"/>
</dbReference>
<feature type="binding site" evidence="3">
    <location>
        <position position="198"/>
    </location>
    <ligand>
        <name>substrate</name>
    </ligand>
</feature>
<evidence type="ECO:0000313" key="4">
    <source>
        <dbReference type="EMBL" id="TQS23864.1"/>
    </source>
</evidence>
<dbReference type="UniPathway" id="UPA00904">
    <property type="reaction ID" value="UER00874"/>
</dbReference>
<reference evidence="4 5" key="1">
    <citation type="submission" date="2019-07" db="EMBL/GenBank/DDBJ databases">
        <title>Microbispora hainanensis DSM 45428.</title>
        <authorList>
            <person name="Thawai C."/>
        </authorList>
    </citation>
    <scope>NUCLEOTIDE SEQUENCE [LARGE SCALE GENOMIC DNA]</scope>
    <source>
        <strain evidence="4 5">DSM 45428</strain>
    </source>
</reference>
<dbReference type="Gene3D" id="1.20.120.420">
    <property type="entry name" value="translation initiation factor eif-2b, domain 1"/>
    <property type="match status" value="1"/>
</dbReference>
<dbReference type="Gene3D" id="3.40.50.10470">
    <property type="entry name" value="Translation initiation factor eif-2b, domain 2"/>
    <property type="match status" value="1"/>
</dbReference>
<comment type="caution">
    <text evidence="4">The sequence shown here is derived from an EMBL/GenBank/DDBJ whole genome shotgun (WGS) entry which is preliminary data.</text>
</comment>
<comment type="similarity">
    <text evidence="3">Belongs to the EIF-2B alpha/beta/delta subunits family. MtnA subfamily.</text>
</comment>
<comment type="pathway">
    <text evidence="3">Amino-acid biosynthesis; L-methionine biosynthesis via salvage pathway; L-methionine from S-methyl-5-thio-alpha-D-ribose 1-phosphate: step 1/6.</text>
</comment>
<gene>
    <name evidence="3 4" type="primary">mtnA</name>
    <name evidence="4" type="ORF">FLX08_01920</name>
</gene>
<accession>A0A544Z489</accession>
<keyword evidence="3" id="KW-0486">Methionine biosynthesis</keyword>
<name>A0A544Z489_9ACTN</name>
<dbReference type="NCBIfam" id="NF004326">
    <property type="entry name" value="PRK05720.1"/>
    <property type="match status" value="1"/>
</dbReference>
<evidence type="ECO:0000313" key="5">
    <source>
        <dbReference type="Proteomes" id="UP000316541"/>
    </source>
</evidence>
<evidence type="ECO:0000256" key="2">
    <source>
        <dbReference type="ARBA" id="ARBA00052401"/>
    </source>
</evidence>
<sequence>MPETDPYAEYPVIAWREGGVVAIDQTLLPDEVRLLRIDTVDDLVDAIVRLAVRGAPVLGAAGALGVALAAHQARRSGWSASRLEAEIGRIRDARPTAVNLRVGVEEVIPALPDGPAAAERAAVAVVDRIAAANRRIGERGADFLVEACGRGPLRIHTHCNTGALACLGWGTALGVIRSLHERGLLDQVIVDETRPLLQGSRLTSWELDLLGIDYRVVCDGAGPFALQQGLADAVVVGADRVAANGDVANKIGTYGLALAADRAGVPFVVAAPESTVDPATENGASIVVEHRSEEEVTHFRGMRVTPAGARALNYAFDVTPADLVSAVVTEDRVWTPRSRDAVPQA</sequence>
<organism evidence="4 5">
    <name type="scientific">Microbispora hainanensis</name>
    <dbReference type="NCBI Taxonomy" id="568844"/>
    <lineage>
        <taxon>Bacteria</taxon>
        <taxon>Bacillati</taxon>
        <taxon>Actinomycetota</taxon>
        <taxon>Actinomycetes</taxon>
        <taxon>Streptosporangiales</taxon>
        <taxon>Streptosporangiaceae</taxon>
        <taxon>Microbispora</taxon>
    </lineage>
</organism>
<evidence type="ECO:0000256" key="3">
    <source>
        <dbReference type="HAMAP-Rule" id="MF_01678"/>
    </source>
</evidence>
<dbReference type="InterPro" id="IPR000649">
    <property type="entry name" value="IF-2B-related"/>
</dbReference>
<dbReference type="InterPro" id="IPR011559">
    <property type="entry name" value="Initiation_fac_2B_a/b/d"/>
</dbReference>
<dbReference type="Proteomes" id="UP000316541">
    <property type="component" value="Unassembled WGS sequence"/>
</dbReference>
<comment type="function">
    <text evidence="3">Catalyzes the interconversion of methylthioribose-1-phosphate (MTR-1-P) into methylthioribulose-1-phosphate (MTRu-1-P).</text>
</comment>
<dbReference type="NCBIfam" id="TIGR00512">
    <property type="entry name" value="salvage_mtnA"/>
    <property type="match status" value="1"/>
</dbReference>
<feature type="binding site" evidence="3">
    <location>
        <position position="94"/>
    </location>
    <ligand>
        <name>substrate</name>
    </ligand>
</feature>
<dbReference type="SUPFAM" id="SSF100950">
    <property type="entry name" value="NagB/RpiA/CoA transferase-like"/>
    <property type="match status" value="1"/>
</dbReference>
<dbReference type="HAMAP" id="MF_01678">
    <property type="entry name" value="Salvage_MtnA"/>
    <property type="match status" value="1"/>
</dbReference>
<dbReference type="NCBIfam" id="TIGR00524">
    <property type="entry name" value="eIF-2B_rel"/>
    <property type="match status" value="1"/>
</dbReference>